<name>A0AAD5WKG3_PARTN</name>
<protein>
    <submittedName>
        <fullName evidence="1">Uncharacterized protein</fullName>
    </submittedName>
</protein>
<dbReference type="EMBL" id="JAHQIW010007227">
    <property type="protein sequence ID" value="KAJ1373116.1"/>
    <property type="molecule type" value="Genomic_DNA"/>
</dbReference>
<dbReference type="AlphaFoldDB" id="A0AAD5WKG3"/>
<accession>A0AAD5WKG3</accession>
<comment type="caution">
    <text evidence="1">The sequence shown here is derived from an EMBL/GenBank/DDBJ whole genome shotgun (WGS) entry which is preliminary data.</text>
</comment>
<evidence type="ECO:0000313" key="2">
    <source>
        <dbReference type="Proteomes" id="UP001196413"/>
    </source>
</evidence>
<keyword evidence="2" id="KW-1185">Reference proteome</keyword>
<dbReference type="Proteomes" id="UP001196413">
    <property type="component" value="Unassembled WGS sequence"/>
</dbReference>
<gene>
    <name evidence="1" type="ORF">KIN20_035451</name>
</gene>
<proteinExistence type="predicted"/>
<organism evidence="1 2">
    <name type="scientific">Parelaphostrongylus tenuis</name>
    <name type="common">Meningeal worm</name>
    <dbReference type="NCBI Taxonomy" id="148309"/>
    <lineage>
        <taxon>Eukaryota</taxon>
        <taxon>Metazoa</taxon>
        <taxon>Ecdysozoa</taxon>
        <taxon>Nematoda</taxon>
        <taxon>Chromadorea</taxon>
        <taxon>Rhabditida</taxon>
        <taxon>Rhabditina</taxon>
        <taxon>Rhabditomorpha</taxon>
        <taxon>Strongyloidea</taxon>
        <taxon>Metastrongylidae</taxon>
        <taxon>Parelaphostrongylus</taxon>
    </lineage>
</organism>
<reference evidence="1" key="1">
    <citation type="submission" date="2021-06" db="EMBL/GenBank/DDBJ databases">
        <title>Parelaphostrongylus tenuis whole genome reference sequence.</title>
        <authorList>
            <person name="Garwood T.J."/>
            <person name="Larsen P.A."/>
            <person name="Fountain-Jones N.M."/>
            <person name="Garbe J.R."/>
            <person name="Macchietto M.G."/>
            <person name="Kania S.A."/>
            <person name="Gerhold R.W."/>
            <person name="Richards J.E."/>
            <person name="Wolf T.M."/>
        </authorList>
    </citation>
    <scope>NUCLEOTIDE SEQUENCE</scope>
    <source>
        <strain evidence="1">MNPRO001-30</strain>
        <tissue evidence="1">Meninges</tissue>
    </source>
</reference>
<sequence>MLNKYDVYTLAPKLVKQPKICLQYPLNGFVSQIRKLIKRTADQAETHPEVKVVKKAKADNDDAAAAEVTVSADAAA</sequence>
<evidence type="ECO:0000313" key="1">
    <source>
        <dbReference type="EMBL" id="KAJ1373116.1"/>
    </source>
</evidence>